<dbReference type="GO" id="GO:0006096">
    <property type="term" value="P:glycolytic process"/>
    <property type="evidence" value="ECO:0007669"/>
    <property type="project" value="UniProtKB-KW"/>
</dbReference>
<sequence>MLYSDVSSLHSIVPQTKWSALQKEAMSTLTSQFTVSTTKLQQLTEAFVQHMNEGLTAQKGACKDLAMIPTYVTGRPDGHERGSYLALDLGGTNLRVCLITLKGDHALESHQRAFKVSDHLQEAHVSELMDFIAASIKDFITSEHISSKIVEHPSDSETLELGFTFSFPVTQTAIDAGVLLRWTKGFCCPGAVGNDVVQLLQEALNRNGVNVHVAALVNDTVGTLLAHSYTHPNTFVGAIFGTGTNGAYVETTRNIPSISSPAKEMLVNIEWGNFDKDKEFLPLTIHDNKLDKESINPGVHVFEKMISGMYLGEIARNVLLNLIGQRILFGGVSSEILNKHYALETKFMSDIEKDTSSTLTATATILEQELNIRNSTVADREIVKTVCQLVGNRAARLSAMATAAVIRQGLSNGIQEKHRHLLRVGATVVSAVDEKDVINVGIDGSVFEHYPYFEGRMTEGLEELLGPNARHIIKLGIARDGSGVGAALAALIATKNN</sequence>
<dbReference type="GO" id="GO:0008865">
    <property type="term" value="F:fructokinase activity"/>
    <property type="evidence" value="ECO:0007669"/>
    <property type="project" value="TreeGrafter"/>
</dbReference>
<keyword evidence="5 8" id="KW-0418">Kinase</keyword>
<keyword evidence="3 8" id="KW-0808">Transferase</keyword>
<evidence type="ECO:0000256" key="1">
    <source>
        <dbReference type="ARBA" id="ARBA00004888"/>
    </source>
</evidence>
<dbReference type="GO" id="GO:0005536">
    <property type="term" value="F:D-glucose binding"/>
    <property type="evidence" value="ECO:0007669"/>
    <property type="project" value="InterPro"/>
</dbReference>
<dbReference type="InterPro" id="IPR043129">
    <property type="entry name" value="ATPase_NBD"/>
</dbReference>
<keyword evidence="6 8" id="KW-0067">ATP-binding</keyword>
<feature type="domain" description="Hexokinase C-terminal" evidence="10">
    <location>
        <begin position="236"/>
        <end position="491"/>
    </location>
</feature>
<dbReference type="GO" id="GO:0001678">
    <property type="term" value="P:intracellular glucose homeostasis"/>
    <property type="evidence" value="ECO:0007669"/>
    <property type="project" value="InterPro"/>
</dbReference>
<evidence type="ECO:0000256" key="5">
    <source>
        <dbReference type="ARBA" id="ARBA00022777"/>
    </source>
</evidence>
<keyword evidence="7 8" id="KW-0324">Glycolysis</keyword>
<dbReference type="CDD" id="cd24018">
    <property type="entry name" value="ASKHA_NBD_HK_fungi"/>
    <property type="match status" value="1"/>
</dbReference>
<dbReference type="PROSITE" id="PS51748">
    <property type="entry name" value="HEXOKINASE_2"/>
    <property type="match status" value="1"/>
</dbReference>
<dbReference type="GO" id="GO:0005524">
    <property type="term" value="F:ATP binding"/>
    <property type="evidence" value="ECO:0007669"/>
    <property type="project" value="UniProtKB-UniRule"/>
</dbReference>
<feature type="domain" description="Hexokinase N-terminal" evidence="9">
    <location>
        <begin position="27"/>
        <end position="229"/>
    </location>
</feature>
<dbReference type="FunFam" id="3.30.420.40:FF:000034">
    <property type="entry name" value="Phosphotransferase"/>
    <property type="match status" value="1"/>
</dbReference>
<organism evidence="11 12">
    <name type="scientific">Podila minutissima</name>
    <dbReference type="NCBI Taxonomy" id="64525"/>
    <lineage>
        <taxon>Eukaryota</taxon>
        <taxon>Fungi</taxon>
        <taxon>Fungi incertae sedis</taxon>
        <taxon>Mucoromycota</taxon>
        <taxon>Mortierellomycotina</taxon>
        <taxon>Mortierellomycetes</taxon>
        <taxon>Mortierellales</taxon>
        <taxon>Mortierellaceae</taxon>
        <taxon>Podila</taxon>
    </lineage>
</organism>
<gene>
    <name evidence="11" type="primary">GLK1_4</name>
    <name evidence="11" type="ORF">BG006_007124</name>
</gene>
<dbReference type="Gene3D" id="3.40.367.20">
    <property type="match status" value="1"/>
</dbReference>
<dbReference type="InterPro" id="IPR019807">
    <property type="entry name" value="Hexokinase_BS"/>
</dbReference>
<dbReference type="Proteomes" id="UP000696485">
    <property type="component" value="Unassembled WGS sequence"/>
</dbReference>
<comment type="similarity">
    <text evidence="2 8">Belongs to the hexokinase family.</text>
</comment>
<evidence type="ECO:0000256" key="8">
    <source>
        <dbReference type="RuleBase" id="RU362007"/>
    </source>
</evidence>
<dbReference type="AlphaFoldDB" id="A0A9P5SLK3"/>
<comment type="caution">
    <text evidence="11">The sequence shown here is derived from an EMBL/GenBank/DDBJ whole genome shotgun (WGS) entry which is preliminary data.</text>
</comment>
<evidence type="ECO:0000313" key="12">
    <source>
        <dbReference type="Proteomes" id="UP000696485"/>
    </source>
</evidence>
<proteinExistence type="inferred from homology"/>
<evidence type="ECO:0000256" key="2">
    <source>
        <dbReference type="ARBA" id="ARBA00009225"/>
    </source>
</evidence>
<evidence type="ECO:0000256" key="7">
    <source>
        <dbReference type="ARBA" id="ARBA00023152"/>
    </source>
</evidence>
<dbReference type="PANTHER" id="PTHR19443">
    <property type="entry name" value="HEXOKINASE"/>
    <property type="match status" value="1"/>
</dbReference>
<comment type="pathway">
    <text evidence="1">Carbohydrate degradation; glycolysis; D-glyceraldehyde 3-phosphate and glycerone phosphate from D-glucose: step 1/4.</text>
</comment>
<evidence type="ECO:0000256" key="3">
    <source>
        <dbReference type="ARBA" id="ARBA00022679"/>
    </source>
</evidence>
<dbReference type="GO" id="GO:0006006">
    <property type="term" value="P:glucose metabolic process"/>
    <property type="evidence" value="ECO:0007669"/>
    <property type="project" value="TreeGrafter"/>
</dbReference>
<evidence type="ECO:0000313" key="11">
    <source>
        <dbReference type="EMBL" id="KAF9329863.1"/>
    </source>
</evidence>
<dbReference type="GO" id="GO:0005829">
    <property type="term" value="C:cytosol"/>
    <property type="evidence" value="ECO:0007669"/>
    <property type="project" value="TreeGrafter"/>
</dbReference>
<keyword evidence="12" id="KW-1185">Reference proteome</keyword>
<dbReference type="InterPro" id="IPR022672">
    <property type="entry name" value="Hexokinase_N"/>
</dbReference>
<name>A0A9P5SLK3_9FUNG</name>
<dbReference type="PRINTS" id="PR00475">
    <property type="entry name" value="HEXOKINASE"/>
</dbReference>
<dbReference type="SUPFAM" id="SSF53067">
    <property type="entry name" value="Actin-like ATPase domain"/>
    <property type="match status" value="2"/>
</dbReference>
<evidence type="ECO:0000256" key="4">
    <source>
        <dbReference type="ARBA" id="ARBA00022741"/>
    </source>
</evidence>
<dbReference type="PROSITE" id="PS00378">
    <property type="entry name" value="HEXOKINASE_1"/>
    <property type="match status" value="1"/>
</dbReference>
<dbReference type="GO" id="GO:0004340">
    <property type="term" value="F:glucokinase activity"/>
    <property type="evidence" value="ECO:0007669"/>
    <property type="project" value="TreeGrafter"/>
</dbReference>
<evidence type="ECO:0000256" key="6">
    <source>
        <dbReference type="ARBA" id="ARBA00022840"/>
    </source>
</evidence>
<protein>
    <recommendedName>
        <fullName evidence="8">Phosphotransferase</fullName>
        <ecNumber evidence="8">2.7.1.-</ecNumber>
    </recommendedName>
</protein>
<reference evidence="11" key="1">
    <citation type="journal article" date="2020" name="Fungal Divers.">
        <title>Resolving the Mortierellaceae phylogeny through synthesis of multi-gene phylogenetics and phylogenomics.</title>
        <authorList>
            <person name="Vandepol N."/>
            <person name="Liber J."/>
            <person name="Desiro A."/>
            <person name="Na H."/>
            <person name="Kennedy M."/>
            <person name="Barry K."/>
            <person name="Grigoriev I.V."/>
            <person name="Miller A.N."/>
            <person name="O'Donnell K."/>
            <person name="Stajich J.E."/>
            <person name="Bonito G."/>
        </authorList>
    </citation>
    <scope>NUCLEOTIDE SEQUENCE</scope>
    <source>
        <strain evidence="11">NVP1</strain>
    </source>
</reference>
<dbReference type="InterPro" id="IPR022673">
    <property type="entry name" value="Hexokinase_C"/>
</dbReference>
<dbReference type="InterPro" id="IPR001312">
    <property type="entry name" value="Hexokinase"/>
</dbReference>
<dbReference type="GO" id="GO:0005739">
    <property type="term" value="C:mitochondrion"/>
    <property type="evidence" value="ECO:0007669"/>
    <property type="project" value="TreeGrafter"/>
</dbReference>
<dbReference type="EC" id="2.7.1.-" evidence="8"/>
<keyword evidence="4 8" id="KW-0547">Nucleotide-binding</keyword>
<accession>A0A9P5SLK3</accession>
<dbReference type="Pfam" id="PF03727">
    <property type="entry name" value="Hexokinase_2"/>
    <property type="match status" value="1"/>
</dbReference>
<evidence type="ECO:0000259" key="10">
    <source>
        <dbReference type="Pfam" id="PF03727"/>
    </source>
</evidence>
<dbReference type="Gene3D" id="3.30.420.40">
    <property type="match status" value="1"/>
</dbReference>
<dbReference type="EMBL" id="JAAAUY010000442">
    <property type="protein sequence ID" value="KAF9329863.1"/>
    <property type="molecule type" value="Genomic_DNA"/>
</dbReference>
<dbReference type="Pfam" id="PF00349">
    <property type="entry name" value="Hexokinase_1"/>
    <property type="match status" value="1"/>
</dbReference>
<evidence type="ECO:0000259" key="9">
    <source>
        <dbReference type="Pfam" id="PF00349"/>
    </source>
</evidence>
<dbReference type="PANTHER" id="PTHR19443:SF30">
    <property type="entry name" value="GLUCOKINASE-1-RELATED"/>
    <property type="match status" value="1"/>
</dbReference>